<evidence type="ECO:0000313" key="1">
    <source>
        <dbReference type="EMBL" id="CRZ12476.1"/>
    </source>
</evidence>
<accession>A0A0H5RFG9</accession>
<name>A0A0H5RFG9_9EUKA</name>
<protein>
    <submittedName>
        <fullName evidence="1">Uncharacterized protein</fullName>
    </submittedName>
</protein>
<reference evidence="1" key="1">
    <citation type="submission" date="2015-04" db="EMBL/GenBank/DDBJ databases">
        <title>The genome sequence of the plant pathogenic Rhizarian Plasmodiophora brassicae reveals insights in its biotrophic life cycle and the origin of chitin synthesis.</title>
        <authorList>
            <person name="Schwelm A."/>
            <person name="Fogelqvist J."/>
            <person name="Knaust A."/>
            <person name="Julke S."/>
            <person name="Lilja T."/>
            <person name="Dhandapani V."/>
            <person name="Bonilla-Rosso G."/>
            <person name="Karlsson M."/>
            <person name="Shevchenko A."/>
            <person name="Choi S.R."/>
            <person name="Kim H.G."/>
            <person name="Park J.Y."/>
            <person name="Lim Y.P."/>
            <person name="Ludwig-Muller J."/>
            <person name="Dixelius C."/>
        </authorList>
    </citation>
    <scope>NUCLEOTIDE SEQUENCE</scope>
    <source>
        <tissue evidence="1">Potato root galls</tissue>
    </source>
</reference>
<sequence length="141" mass="15967">PRPPWPGHSRLAGWLRQLSSIGLPLNRISSERVRDHLDDLGVQRVVGSRHLSSVCIFSNHNGPHSSSTVCKVWYSPSQPVHEYLAPGIRFDGCTCLEVSPTYIRNWVRYAPFLSLNSQQFALRLFRSPRRLSNGALNPLHD</sequence>
<feature type="non-terminal residue" evidence="1">
    <location>
        <position position="1"/>
    </location>
</feature>
<dbReference type="AlphaFoldDB" id="A0A0H5RFG9"/>
<proteinExistence type="predicted"/>
<dbReference type="EMBL" id="HACM01012034">
    <property type="protein sequence ID" value="CRZ12476.1"/>
    <property type="molecule type" value="Transcribed_RNA"/>
</dbReference>
<organism evidence="1">
    <name type="scientific">Spongospora subterranea</name>
    <dbReference type="NCBI Taxonomy" id="70186"/>
    <lineage>
        <taxon>Eukaryota</taxon>
        <taxon>Sar</taxon>
        <taxon>Rhizaria</taxon>
        <taxon>Endomyxa</taxon>
        <taxon>Phytomyxea</taxon>
        <taxon>Plasmodiophorida</taxon>
        <taxon>Plasmodiophoridae</taxon>
        <taxon>Spongospora</taxon>
    </lineage>
</organism>